<reference evidence="1 2" key="1">
    <citation type="submission" date="2018-02" db="EMBL/GenBank/DDBJ databases">
        <title>The genomes of Aspergillus section Nigri reveals drivers in fungal speciation.</title>
        <authorList>
            <consortium name="DOE Joint Genome Institute"/>
            <person name="Vesth T.C."/>
            <person name="Nybo J."/>
            <person name="Theobald S."/>
            <person name="Brandl J."/>
            <person name="Frisvad J.C."/>
            <person name="Nielsen K.F."/>
            <person name="Lyhne E.K."/>
            <person name="Kogle M.E."/>
            <person name="Kuo A."/>
            <person name="Riley R."/>
            <person name="Clum A."/>
            <person name="Nolan M."/>
            <person name="Lipzen A."/>
            <person name="Salamov A."/>
            <person name="Henrissat B."/>
            <person name="Wiebenga A."/>
            <person name="De vries R.P."/>
            <person name="Grigoriev I.V."/>
            <person name="Mortensen U.H."/>
            <person name="Andersen M.R."/>
            <person name="Baker S.E."/>
        </authorList>
    </citation>
    <scope>NUCLEOTIDE SEQUENCE [LARGE SCALE GENOMIC DNA]</scope>
    <source>
        <strain evidence="1 2">CBS 313.89</strain>
    </source>
</reference>
<dbReference type="AlphaFoldDB" id="A0A8G1VZ88"/>
<gene>
    <name evidence="1" type="ORF">BO72DRAFT_374734</name>
</gene>
<dbReference type="GeneID" id="63858478"/>
<evidence type="ECO:0000313" key="1">
    <source>
        <dbReference type="EMBL" id="RAK78555.1"/>
    </source>
</evidence>
<dbReference type="Proteomes" id="UP000249789">
    <property type="component" value="Unassembled WGS sequence"/>
</dbReference>
<keyword evidence="2" id="KW-1185">Reference proteome</keyword>
<evidence type="ECO:0000313" key="2">
    <source>
        <dbReference type="Proteomes" id="UP000249789"/>
    </source>
</evidence>
<dbReference type="SUPFAM" id="SSF53474">
    <property type="entry name" value="alpha/beta-Hydrolases"/>
    <property type="match status" value="1"/>
</dbReference>
<dbReference type="VEuPathDB" id="FungiDB:BO72DRAFT_374734"/>
<dbReference type="OrthoDB" id="94039at2759"/>
<dbReference type="RefSeq" id="XP_040802565.1">
    <property type="nucleotide sequence ID" value="XM_040941145.1"/>
</dbReference>
<sequence>MAFPYTVTEHVIDSQYIREYPRATTTQDAPLKLCVKKYTPIDNPHPEPGDVTIVAAHGTAFAKVGGKNHSQPALRLALIIAQELYEPLWEDLHARSKKVGFRIRAIWIADSANQGASGILNENHLGNDPSWLDHSRDLLLMINQFRDQMPRPIMGLGHSVGAAQMIFLSLIHPRLFSSLMLVEPYFVERTLQGSGPLLLRLTINKRDVWPSRAVAVDKSRKALRSWDPRVLDRWARFAYRELPSAVYPQEDATQSSSSSSPDAGPAVTLATTKYQEALMYTRANPRRYRELGLPDELNQKHEHEAPSPPHDPLLFPDVLGALVPEQNSYRPEPVLAGRLVPHLRPSVLFLSGAESPLCKLGIHERIAKKVGTGFGGSGGMEYGRVRHHLVPKAAHTLPLEKVTATADALGPWIQQEVRRWKEDEQRIAQGWDELPAREKSMYSNEWKEMIGSAANRIIERRSKL</sequence>
<dbReference type="EMBL" id="KZ824636">
    <property type="protein sequence ID" value="RAK78555.1"/>
    <property type="molecule type" value="Genomic_DNA"/>
</dbReference>
<accession>A0A8G1VZ88</accession>
<dbReference type="Gene3D" id="3.40.50.1820">
    <property type="entry name" value="alpha/beta hydrolase"/>
    <property type="match status" value="1"/>
</dbReference>
<name>A0A8G1VZ88_9EURO</name>
<dbReference type="InterPro" id="IPR029058">
    <property type="entry name" value="AB_hydrolase_fold"/>
</dbReference>
<proteinExistence type="predicted"/>
<organism evidence="1 2">
    <name type="scientific">Aspergillus fijiensis CBS 313.89</name>
    <dbReference type="NCBI Taxonomy" id="1448319"/>
    <lineage>
        <taxon>Eukaryota</taxon>
        <taxon>Fungi</taxon>
        <taxon>Dikarya</taxon>
        <taxon>Ascomycota</taxon>
        <taxon>Pezizomycotina</taxon>
        <taxon>Eurotiomycetes</taxon>
        <taxon>Eurotiomycetidae</taxon>
        <taxon>Eurotiales</taxon>
        <taxon>Aspergillaceae</taxon>
        <taxon>Aspergillus</taxon>
    </lineage>
</organism>
<evidence type="ECO:0008006" key="3">
    <source>
        <dbReference type="Google" id="ProtNLM"/>
    </source>
</evidence>
<protein>
    <recommendedName>
        <fullName evidence="3">Toxin biosynthesis protein</fullName>
    </recommendedName>
</protein>